<dbReference type="Proteomes" id="UP000030661">
    <property type="component" value="Unassembled WGS sequence"/>
</dbReference>
<evidence type="ECO:0000313" key="1">
    <source>
        <dbReference type="EMBL" id="GAK59343.1"/>
    </source>
</evidence>
<sequence>MRTRVSNPSRDYSAFLLGTVKKLFALSLTVSNPSRDYSAFLHSWDCRWHRISALVSNPSRDYSAFLLIELSSTLTVFTYSFKPFQGLFRVSTQTGAFASELIDIAFQTLPGIIPRFYDPSSAMNLLKVQIVSNPSRDYSAFLQKREIEMMLKDVQFQTLPGIIPRFYSAVSVQVISIIPSCFKPFQGLFRVSTMKLLIYYAARLAVSNPSRDYSAFLLFGKRGTFEKVPSVSNPSRDYSAFLHFELTVAEKGDIAFQTLPGIIPRFYHSSLKPCKSAYSCFKPFQGLFRVSTVEESTRRRSSRGKFQTLPGIIPRFYINRRRLCAT</sequence>
<accession>A0A081C438</accession>
<gene>
    <name evidence="1" type="ORF">U27_06327</name>
</gene>
<keyword evidence="2" id="KW-1185">Reference proteome</keyword>
<name>A0A081C438_VECG1</name>
<dbReference type="HOGENOM" id="CLU_929580_0_0_0"/>
<dbReference type="EMBL" id="DF820470">
    <property type="protein sequence ID" value="GAK59343.1"/>
    <property type="molecule type" value="Genomic_DNA"/>
</dbReference>
<reference evidence="1" key="1">
    <citation type="journal article" date="2015" name="PeerJ">
        <title>First genomic representation of candidate bacterial phylum KSB3 points to enhanced environmental sensing as a trigger of wastewater bulking.</title>
        <authorList>
            <person name="Sekiguchi Y."/>
            <person name="Ohashi A."/>
            <person name="Parks D.H."/>
            <person name="Yamauchi T."/>
            <person name="Tyson G.W."/>
            <person name="Hugenholtz P."/>
        </authorList>
    </citation>
    <scope>NUCLEOTIDE SEQUENCE [LARGE SCALE GENOMIC DNA]</scope>
</reference>
<protein>
    <submittedName>
        <fullName evidence="1">Uncharacterized protein</fullName>
    </submittedName>
</protein>
<proteinExistence type="predicted"/>
<organism evidence="1">
    <name type="scientific">Vecturithrix granuli</name>
    <dbReference type="NCBI Taxonomy" id="1499967"/>
    <lineage>
        <taxon>Bacteria</taxon>
        <taxon>Candidatus Moduliflexota</taxon>
        <taxon>Candidatus Vecturitrichia</taxon>
        <taxon>Candidatus Vecturitrichales</taxon>
        <taxon>Candidatus Vecturitrichaceae</taxon>
        <taxon>Candidatus Vecturithrix</taxon>
    </lineage>
</organism>
<evidence type="ECO:0000313" key="2">
    <source>
        <dbReference type="Proteomes" id="UP000030661"/>
    </source>
</evidence>
<dbReference type="AlphaFoldDB" id="A0A081C438"/>